<dbReference type="GO" id="GO:0003924">
    <property type="term" value="F:GTPase activity"/>
    <property type="evidence" value="ECO:0007669"/>
    <property type="project" value="InterPro"/>
</dbReference>
<dbReference type="Pfam" id="PF00620">
    <property type="entry name" value="RhoGAP"/>
    <property type="match status" value="1"/>
</dbReference>
<feature type="compositionally biased region" description="Basic residues" evidence="3">
    <location>
        <begin position="1528"/>
        <end position="1542"/>
    </location>
</feature>
<evidence type="ECO:0000256" key="3">
    <source>
        <dbReference type="SAM" id="MobiDB-lite"/>
    </source>
</evidence>
<evidence type="ECO:0000259" key="5">
    <source>
        <dbReference type="PROSITE" id="PS51676"/>
    </source>
</evidence>
<dbReference type="KEGG" id="aten:116298380"/>
<keyword evidence="1" id="KW-0343">GTPase activation</keyword>
<dbReference type="InterPro" id="IPR000198">
    <property type="entry name" value="RhoGAP_dom"/>
</dbReference>
<protein>
    <submittedName>
        <fullName evidence="9">Rho GTPase-activating protein 5-like isoform X1</fullName>
    </submittedName>
</protein>
<feature type="compositionally biased region" description="Polar residues" evidence="3">
    <location>
        <begin position="1492"/>
        <end position="1503"/>
    </location>
</feature>
<feature type="compositionally biased region" description="Basic and acidic residues" evidence="3">
    <location>
        <begin position="1509"/>
        <end position="1527"/>
    </location>
</feature>
<evidence type="ECO:0000313" key="9">
    <source>
        <dbReference type="RefSeq" id="XP_031562662.1"/>
    </source>
</evidence>
<name>A0A6P8IB85_ACTTE</name>
<evidence type="ECO:0000259" key="7">
    <source>
        <dbReference type="PROSITE" id="PS51853"/>
    </source>
</evidence>
<feature type="region of interest" description="Disordered" evidence="3">
    <location>
        <begin position="1031"/>
        <end position="1075"/>
    </location>
</feature>
<dbReference type="SUPFAM" id="SSF81698">
    <property type="entry name" value="FF domain"/>
    <property type="match status" value="1"/>
</dbReference>
<dbReference type="PANTHER" id="PTHR46005:SF4">
    <property type="entry name" value="RHO GTPASE-ACTIVATING PROTEIN 190"/>
    <property type="match status" value="1"/>
</dbReference>
<dbReference type="Gene3D" id="1.10.555.10">
    <property type="entry name" value="Rho GTPase activation protein"/>
    <property type="match status" value="1"/>
</dbReference>
<dbReference type="PROSITE" id="PS51852">
    <property type="entry name" value="PG1"/>
    <property type="match status" value="1"/>
</dbReference>
<dbReference type="Gene3D" id="3.40.50.300">
    <property type="entry name" value="P-loop containing nucleotide triphosphate hydrolases"/>
    <property type="match status" value="1"/>
</dbReference>
<dbReference type="InterPro" id="IPR032835">
    <property type="entry name" value="RhoGAP-FF1"/>
</dbReference>
<dbReference type="GO" id="GO:0007266">
    <property type="term" value="P:Rho protein signal transduction"/>
    <property type="evidence" value="ECO:0007669"/>
    <property type="project" value="TreeGrafter"/>
</dbReference>
<evidence type="ECO:0000259" key="6">
    <source>
        <dbReference type="PROSITE" id="PS51852"/>
    </source>
</evidence>
<evidence type="ECO:0000256" key="1">
    <source>
        <dbReference type="ARBA" id="ARBA00022468"/>
    </source>
</evidence>
<dbReference type="GeneID" id="116298380"/>
<accession>A0A6P8IB85</accession>
<dbReference type="SMART" id="SM00324">
    <property type="entry name" value="RhoGAP"/>
    <property type="match status" value="1"/>
</dbReference>
<dbReference type="GO" id="GO:0008361">
    <property type="term" value="P:regulation of cell size"/>
    <property type="evidence" value="ECO:0007669"/>
    <property type="project" value="TreeGrafter"/>
</dbReference>
<dbReference type="RefSeq" id="XP_031562662.1">
    <property type="nucleotide sequence ID" value="XM_031706802.1"/>
</dbReference>
<dbReference type="InterPro" id="IPR039007">
    <property type="entry name" value="pG1"/>
</dbReference>
<dbReference type="InterPro" id="IPR008936">
    <property type="entry name" value="Rho_GTPase_activation_prot"/>
</dbReference>
<feature type="domain" description="PG1 pseudoGTPase" evidence="6">
    <location>
        <begin position="590"/>
        <end position="774"/>
    </location>
</feature>
<dbReference type="Pfam" id="PF19518">
    <property type="entry name" value="RhoGAP_pG1_pG2"/>
    <property type="match status" value="1"/>
</dbReference>
<dbReference type="GO" id="GO:0005525">
    <property type="term" value="F:GTP binding"/>
    <property type="evidence" value="ECO:0007669"/>
    <property type="project" value="InterPro"/>
</dbReference>
<gene>
    <name evidence="9" type="primary">LOC116298380</name>
</gene>
<dbReference type="FunCoup" id="A0A6P8IB85">
    <property type="interactions" value="2336"/>
</dbReference>
<dbReference type="GO" id="GO:0005096">
    <property type="term" value="F:GTPase activator activity"/>
    <property type="evidence" value="ECO:0007669"/>
    <property type="project" value="UniProtKB-KW"/>
</dbReference>
<dbReference type="InParanoid" id="A0A6P8IB85"/>
<dbReference type="PANTHER" id="PTHR46005">
    <property type="entry name" value="RHO GTPASE-ACTIVATING PROTEIN 190"/>
    <property type="match status" value="1"/>
</dbReference>
<dbReference type="InterPro" id="IPR036517">
    <property type="entry name" value="FF_domain_sf"/>
</dbReference>
<dbReference type="PROSITE" id="PS50238">
    <property type="entry name" value="RHOGAP"/>
    <property type="match status" value="1"/>
</dbReference>
<dbReference type="InterPro" id="IPR057284">
    <property type="entry name" value="FF_RHG35_4th"/>
</dbReference>
<dbReference type="PROSITE" id="PS51676">
    <property type="entry name" value="FF"/>
    <property type="match status" value="1"/>
</dbReference>
<dbReference type="InterPro" id="IPR002713">
    <property type="entry name" value="FF_domain"/>
</dbReference>
<dbReference type="Proteomes" id="UP000515163">
    <property type="component" value="Unplaced"/>
</dbReference>
<dbReference type="Gene3D" id="1.10.10.440">
    <property type="entry name" value="FF domain"/>
    <property type="match status" value="3"/>
</dbReference>
<evidence type="ECO:0000256" key="2">
    <source>
        <dbReference type="ARBA" id="ARBA00022737"/>
    </source>
</evidence>
<sequence length="1752" mass="200088">MSKKANEARTYNISVVGLSGLDKDQCLYGVGKSCLCNRFVRPLADDFITDHTSVFSTSDFGGRVINNDSFLYWGTTTKVAEDGTEYRFNVIEQTELIDDASLMPLARGVPYPKRATTTKLSSPEKLMYISREQVALQNDYPQVLFPTGKLTVDGFLVVYDVEATNAKRLEEAQERFLSTLLSLVQKTKRPFVIVANKCDDTQLSLLQEVYRFIQSKKINSPIVECSAIEDVNVDLGFVVLAQLIDKGKVRSKLIPYSEAHKTHQEMMEKILQEYQALINRTVSDFKCLWKDVKKEIEGKTEYQNYKDHYGSESCKKLFTKHIRKLRREFEERKLMEYLLKLPHALDDLVPTMSSLELCQYNWDICQKLIRNHKDLSKWMIVLDENTVWNESEHLFSVDSRIPFDVLSLPEAKQAFQIHIDKLKEAEKGVRMRNEFRKLLELTPQIRPGSEWAEIEGILQNEESFKYLKDTDRREIFNSYLSDIAENAKADFQELLFESASCFTKLEPNATTPSEDDMKAIYASLCLDDRYRRLDKLENARKIRILNHIALLNSSSRCLCGPEKCSDRLMQEIVATTAHGPEYSGSDETLDSEDSQLSIVVLGSDGLADALSKEIQAQCSYGGEGLEYVLDGRLYELDLRVVDGDVDIPEYAITNADNTPHGYFCVYSTLYSLEYVQDVLESMYCKPGYNSVDETNMLNLSASITIFLAKSPDNEDVLPSLRQKGQDLAKRFGASFIDIPLARFSRDKMIHETQVVDAMRILVEDIKQQARTLNSTDDIRDSESDLRIMLCAMCGDSYPVELIFGPLLHHQACWRSPTQPDTIILETYVGFVKRRVQIKLTSYHRAYTLNDQMFHGYILVYSAKRKASLATLSAFSSSIPHVPIQVLAVTGRASGASVVFHSNDVPVSLLAEGINLASKLYAKFQTTSTRVQHQGGLFAAFFNRVWEKKDDSEMAYAEFMKEQRARQEHRLQLKKRSVHDPLPAPPNARRRTASEHLPASPRAHHRLSASNLDDTSPYAEFSPEQKALIAAKSSSGEHLVPMTSTPNTALTNHMTNEEKPETPLNPERRPRGDDIYAVPDKTRKKSFRKSKDASAFNESETNLIENSLYANPNLVSNTGAGYDEIPPALPDRMYNYDEDYPPDDSGVDTLRSILNGYSTINSEAINNVNRAENRKSTGSSRVYEEIPHANPPASPKDPYQYNVRTKIQMFDEKTKHDNTKQDVWVKRTKPTDHRNSVPDLYSKVKKAPLAQQEDDEEPGYARVKDDCFELHAPVYATVKDKPQENMMAFNSGTLRSAHSAEELGSATLDKRYRNKKTVESFNFTRNKRGEQRRMLDSVNSDGGTGDEDSMSRKHDRDRKKKFVLRDYERREKRKALLERKRDSTRKTENTETVTSNVSVEIVDKNNERTKSKMPKESKKNRPSKGKPFVGDSNEESSDTSSLENKKKKNTSKISNASTTTWFSTGSKGDSLEVPTRQDMNESKEETEEDLMSPSASLSRKTNSMSKKKLNRLEKEKMKEERRREEKIRKQQKKQKKKKNAKFKRREEMPSSYFGLSLEAICEQGKITPLFVEKAIEYIESEGRIQLEGIYRKNGNALDVRLLMEKFEENHNVDLSTLNISVHSVTGAIKSFFKRLPEPLIPNNLQESILEATVIMDANERLAVLKDLINEMPPLNLALLKQFTFHLNRVTEYSHVNLMESRNLSTVIFPTLLRIEFESFKTMARQMNFGLFIQTCIEKCEYFFGEDPEGQEVQ</sequence>
<evidence type="ECO:0000259" key="4">
    <source>
        <dbReference type="PROSITE" id="PS50238"/>
    </source>
</evidence>
<organism evidence="8 9">
    <name type="scientific">Actinia tenebrosa</name>
    <name type="common">Australian red waratah sea anemone</name>
    <dbReference type="NCBI Taxonomy" id="6105"/>
    <lineage>
        <taxon>Eukaryota</taxon>
        <taxon>Metazoa</taxon>
        <taxon>Cnidaria</taxon>
        <taxon>Anthozoa</taxon>
        <taxon>Hexacorallia</taxon>
        <taxon>Actiniaria</taxon>
        <taxon>Actiniidae</taxon>
        <taxon>Actinia</taxon>
    </lineage>
</organism>
<feature type="domain" description="PG2 pseudoGTPase" evidence="7">
    <location>
        <begin position="786"/>
        <end position="950"/>
    </location>
</feature>
<feature type="compositionally biased region" description="Low complexity" evidence="3">
    <location>
        <begin position="1450"/>
        <end position="1459"/>
    </location>
</feature>
<dbReference type="InterPro" id="IPR027417">
    <property type="entry name" value="P-loop_NTPase"/>
</dbReference>
<dbReference type="InterPro" id="IPR039006">
    <property type="entry name" value="RhoGAP_pG2"/>
</dbReference>
<dbReference type="SUPFAM" id="SSF48350">
    <property type="entry name" value="GTPase activation domain, GAP"/>
    <property type="match status" value="1"/>
</dbReference>
<dbReference type="Pfam" id="PF16512">
    <property type="entry name" value="RhoGAP-FF1"/>
    <property type="match status" value="1"/>
</dbReference>
<feature type="region of interest" description="Disordered" evidence="3">
    <location>
        <begin position="966"/>
        <end position="1017"/>
    </location>
</feature>
<dbReference type="SUPFAM" id="SSF52540">
    <property type="entry name" value="P-loop containing nucleoside triphosphate hydrolases"/>
    <property type="match status" value="1"/>
</dbReference>
<dbReference type="InterPro" id="IPR051978">
    <property type="entry name" value="Rho-GAP_domain"/>
</dbReference>
<dbReference type="InterPro" id="IPR001806">
    <property type="entry name" value="Small_GTPase"/>
</dbReference>
<dbReference type="SMART" id="SM00441">
    <property type="entry name" value="FF"/>
    <property type="match status" value="3"/>
</dbReference>
<feature type="domain" description="FF" evidence="5">
    <location>
        <begin position="427"/>
        <end position="482"/>
    </location>
</feature>
<reference evidence="9" key="1">
    <citation type="submission" date="2025-08" db="UniProtKB">
        <authorList>
            <consortium name="RefSeq"/>
        </authorList>
    </citation>
    <scope>IDENTIFICATION</scope>
    <source>
        <tissue evidence="9">Tentacle</tissue>
    </source>
</reference>
<feature type="compositionally biased region" description="Basic and acidic residues" evidence="3">
    <location>
        <begin position="1054"/>
        <end position="1073"/>
    </location>
</feature>
<dbReference type="CDD" id="cd22207">
    <property type="entry name" value="pseudoGTPaseD_p190RhoGAP"/>
    <property type="match status" value="1"/>
</dbReference>
<keyword evidence="2" id="KW-0677">Repeat</keyword>
<feature type="region of interest" description="Disordered" evidence="3">
    <location>
        <begin position="1324"/>
        <end position="1544"/>
    </location>
</feature>
<feature type="compositionally biased region" description="Polar residues" evidence="3">
    <location>
        <begin position="1031"/>
        <end position="1053"/>
    </location>
</feature>
<dbReference type="OrthoDB" id="9994905at2759"/>
<feature type="compositionally biased region" description="Basic and acidic residues" evidence="3">
    <location>
        <begin position="1362"/>
        <end position="1388"/>
    </location>
</feature>
<dbReference type="PROSITE" id="PS51853">
    <property type="entry name" value="PG2"/>
    <property type="match status" value="1"/>
</dbReference>
<dbReference type="Pfam" id="PF00071">
    <property type="entry name" value="Ras"/>
    <property type="match status" value="1"/>
</dbReference>
<proteinExistence type="predicted"/>
<dbReference type="Pfam" id="PF23083">
    <property type="entry name" value="FF_RHG35_4th"/>
    <property type="match status" value="1"/>
</dbReference>
<dbReference type="InterPro" id="IPR045786">
    <property type="entry name" value="RhoGAP_pG1_pG2"/>
</dbReference>
<feature type="domain" description="Rho-GAP" evidence="4">
    <location>
        <begin position="1554"/>
        <end position="1742"/>
    </location>
</feature>
<keyword evidence="8" id="KW-1185">Reference proteome</keyword>
<feature type="compositionally biased region" description="Basic and acidic residues" evidence="3">
    <location>
        <begin position="1400"/>
        <end position="1418"/>
    </location>
</feature>
<dbReference type="GO" id="GO:0005829">
    <property type="term" value="C:cytosol"/>
    <property type="evidence" value="ECO:0007669"/>
    <property type="project" value="TreeGrafter"/>
</dbReference>
<evidence type="ECO:0000313" key="8">
    <source>
        <dbReference type="Proteomes" id="UP000515163"/>
    </source>
</evidence>